<dbReference type="PANTHER" id="PTHR43353">
    <property type="entry name" value="SUCCINATE-SEMIALDEHYDE DEHYDROGENASE, MITOCHONDRIAL"/>
    <property type="match status" value="1"/>
</dbReference>
<evidence type="ECO:0000313" key="4">
    <source>
        <dbReference type="Proteomes" id="UP000019249"/>
    </source>
</evidence>
<dbReference type="InterPro" id="IPR016162">
    <property type="entry name" value="Ald_DH_N"/>
</dbReference>
<feature type="domain" description="Aldehyde dehydrogenase" evidence="2">
    <location>
        <begin position="18"/>
        <end position="480"/>
    </location>
</feature>
<dbReference type="Pfam" id="PF00171">
    <property type="entry name" value="Aldedh"/>
    <property type="match status" value="1"/>
</dbReference>
<protein>
    <submittedName>
        <fullName evidence="3">Succinate-semialdehyde dehydrogenase</fullName>
    </submittedName>
</protein>
<dbReference type="Gene3D" id="3.40.309.10">
    <property type="entry name" value="Aldehyde Dehydrogenase, Chain A, domain 2"/>
    <property type="match status" value="1"/>
</dbReference>
<organism evidence="3 4">
    <name type="scientific">Listeria floridensis FSL S10-1187</name>
    <dbReference type="NCBI Taxonomy" id="1265817"/>
    <lineage>
        <taxon>Bacteria</taxon>
        <taxon>Bacillati</taxon>
        <taxon>Bacillota</taxon>
        <taxon>Bacilli</taxon>
        <taxon>Bacillales</taxon>
        <taxon>Listeriaceae</taxon>
        <taxon>Listeria</taxon>
    </lineage>
</organism>
<dbReference type="CDD" id="cd07103">
    <property type="entry name" value="ALDH_F5_SSADH_GabD"/>
    <property type="match status" value="1"/>
</dbReference>
<gene>
    <name evidence="3" type="ORF">MFLO_12746</name>
</gene>
<comment type="caution">
    <text evidence="3">The sequence shown here is derived from an EMBL/GenBank/DDBJ whole genome shotgun (WGS) entry which is preliminary data.</text>
</comment>
<dbReference type="InterPro" id="IPR016161">
    <property type="entry name" value="Ald_DH/histidinol_DH"/>
</dbReference>
<evidence type="ECO:0000259" key="2">
    <source>
        <dbReference type="Pfam" id="PF00171"/>
    </source>
</evidence>
<dbReference type="InterPro" id="IPR015590">
    <property type="entry name" value="Aldehyde_DH_dom"/>
</dbReference>
<name>A0ABP3AVJ8_9LIST</name>
<evidence type="ECO:0000256" key="1">
    <source>
        <dbReference type="ARBA" id="ARBA00023002"/>
    </source>
</evidence>
<reference evidence="3 4" key="1">
    <citation type="journal article" date="2014" name="Int. J. Syst. Evol. Microbiol.">
        <title>Listeria floridensis sp. nov., Listeria aquatica sp. nov., Listeria cornellensis sp. nov., Listeria riparia sp. nov. and Listeria grandensis sp. nov., from agricultural and natural environments.</title>
        <authorList>
            <person name="den Bakker H.C."/>
            <person name="Warchocki S."/>
            <person name="Wright E.M."/>
            <person name="Allred A.F."/>
            <person name="Ahlstrom C."/>
            <person name="Manuel C.S."/>
            <person name="Stasiewicz M.J."/>
            <person name="Burrell A."/>
            <person name="Roof S."/>
            <person name="Strawn L."/>
            <person name="Fortes E.D."/>
            <person name="Nightingale K.K."/>
            <person name="Kephart D."/>
            <person name="Wiedmann M."/>
        </authorList>
    </citation>
    <scope>NUCLEOTIDE SEQUENCE [LARGE SCALE GENOMIC DNA]</scope>
    <source>
        <strain evidence="3 4">FSL S10-1187</strain>
    </source>
</reference>
<sequence>MNSELPTVKTQLFINGSWQDGANKETKAVKNPATGEIVAEIAQASESDVTAAIEAANKAFPDWRGIELKTRVDLLERVASLLEEKADRLARIMTIEQGKPLKEAKAEILTGAANFRFNAEEARRVYGETIPAPNKRIFLVKKEPIGVVAAITPWNFPMGMATRKLAPALAAGNTVILKPSGETPLSALALFEIFEEAGFPNGVVNLVMGKSSEIGDVLTKSDKVRKLTFTGSTAVGQALYQESGETLKKISLELGGHAPFIVFSDADVEAAATGLVAAKFRNNGQVCVSPNRIFVAKEIEQEFTDLVVKKVKQLQVGNGLKDGVDAGPLIREDAIGKIDQQLEDALAKGAELLVGGKRLSGQDFDQGFFYQPTVLNGVTREMKIFHQETFGPVIPIISFVSDDEVVKLANDSEFGLASYFYTQNLARVEEISNALEYGMVGVNEISISNPETPFGGVKHSGFGRENGHFGIEEYLNIKFVAIKYRE</sequence>
<evidence type="ECO:0000313" key="3">
    <source>
        <dbReference type="EMBL" id="EUJ28030.1"/>
    </source>
</evidence>
<dbReference type="EMBL" id="AODF01000030">
    <property type="protein sequence ID" value="EUJ28030.1"/>
    <property type="molecule type" value="Genomic_DNA"/>
</dbReference>
<proteinExistence type="predicted"/>
<keyword evidence="4" id="KW-1185">Reference proteome</keyword>
<dbReference type="Proteomes" id="UP000019249">
    <property type="component" value="Unassembled WGS sequence"/>
</dbReference>
<dbReference type="InterPro" id="IPR016163">
    <property type="entry name" value="Ald_DH_C"/>
</dbReference>
<dbReference type="SUPFAM" id="SSF53720">
    <property type="entry name" value="ALDH-like"/>
    <property type="match status" value="1"/>
</dbReference>
<dbReference type="Gene3D" id="3.40.605.10">
    <property type="entry name" value="Aldehyde Dehydrogenase, Chain A, domain 1"/>
    <property type="match status" value="1"/>
</dbReference>
<keyword evidence="1" id="KW-0560">Oxidoreductase</keyword>
<dbReference type="InterPro" id="IPR050740">
    <property type="entry name" value="Aldehyde_DH_Superfamily"/>
</dbReference>
<dbReference type="PANTHER" id="PTHR43353:SF5">
    <property type="entry name" value="SUCCINATE-SEMIALDEHYDE DEHYDROGENASE, MITOCHONDRIAL"/>
    <property type="match status" value="1"/>
</dbReference>
<accession>A0ABP3AVJ8</accession>